<dbReference type="PANTHER" id="PTHR36167:SF3">
    <property type="entry name" value="C2H2 FINGER DOMAIN TRANSCRIPTION FACTOR (EUROFUNG)-RELATED"/>
    <property type="match status" value="1"/>
</dbReference>
<gene>
    <name evidence="2" type="ORF">EJ04DRAFT_571530</name>
</gene>
<dbReference type="PANTHER" id="PTHR36167">
    <property type="entry name" value="C2H2 FINGER DOMAIN TRANSCRIPTION FACTOR (EUROFUNG)-RELATED"/>
    <property type="match status" value="1"/>
</dbReference>
<reference evidence="2" key="1">
    <citation type="journal article" date="2020" name="Stud. Mycol.">
        <title>101 Dothideomycetes genomes: a test case for predicting lifestyles and emergence of pathogens.</title>
        <authorList>
            <person name="Haridas S."/>
            <person name="Albert R."/>
            <person name="Binder M."/>
            <person name="Bloem J."/>
            <person name="Labutti K."/>
            <person name="Salamov A."/>
            <person name="Andreopoulos B."/>
            <person name="Baker S."/>
            <person name="Barry K."/>
            <person name="Bills G."/>
            <person name="Bluhm B."/>
            <person name="Cannon C."/>
            <person name="Castanera R."/>
            <person name="Culley D."/>
            <person name="Daum C."/>
            <person name="Ezra D."/>
            <person name="Gonzalez J."/>
            <person name="Henrissat B."/>
            <person name="Kuo A."/>
            <person name="Liang C."/>
            <person name="Lipzen A."/>
            <person name="Lutzoni F."/>
            <person name="Magnuson J."/>
            <person name="Mondo S."/>
            <person name="Nolan M."/>
            <person name="Ohm R."/>
            <person name="Pangilinan J."/>
            <person name="Park H.-J."/>
            <person name="Ramirez L."/>
            <person name="Alfaro M."/>
            <person name="Sun H."/>
            <person name="Tritt A."/>
            <person name="Yoshinaga Y."/>
            <person name="Zwiers L.-H."/>
            <person name="Turgeon B."/>
            <person name="Goodwin S."/>
            <person name="Spatafora J."/>
            <person name="Crous P."/>
            <person name="Grigoriev I."/>
        </authorList>
    </citation>
    <scope>NUCLEOTIDE SEQUENCE</scope>
    <source>
        <strain evidence="2">CBS 125425</strain>
    </source>
</reference>
<organism evidence="2 3">
    <name type="scientific">Polyplosphaeria fusca</name>
    <dbReference type="NCBI Taxonomy" id="682080"/>
    <lineage>
        <taxon>Eukaryota</taxon>
        <taxon>Fungi</taxon>
        <taxon>Dikarya</taxon>
        <taxon>Ascomycota</taxon>
        <taxon>Pezizomycotina</taxon>
        <taxon>Dothideomycetes</taxon>
        <taxon>Pleosporomycetidae</taxon>
        <taxon>Pleosporales</taxon>
        <taxon>Tetraplosphaeriaceae</taxon>
        <taxon>Polyplosphaeria</taxon>
    </lineage>
</organism>
<keyword evidence="3" id="KW-1185">Reference proteome</keyword>
<feature type="region of interest" description="Disordered" evidence="1">
    <location>
        <begin position="628"/>
        <end position="661"/>
    </location>
</feature>
<comment type="caution">
    <text evidence="2">The sequence shown here is derived from an EMBL/GenBank/DDBJ whole genome shotgun (WGS) entry which is preliminary data.</text>
</comment>
<sequence length="1047" mass="118417">MADPVSIIASAITVAATAANLSKALFTIAETLKNAPRELAEIANDISILSQSLVSLTETIEAHKALCKPDLYNHIDTILWRFKQVDEDLKKLTCSRRKLERLSWFFKRPKAKDLLSKVESIKLSLILELNIVRLAADEVKRSAVLEPNHTHAKAPNRFRTVAESTVQANRRAIETAQRQNEDNRTEKRRQCNRELRRWEADSEDTATWLYRLVFASSISAVPESKVSNDRQPFVADYESDRGEVTKSATVQKTPTTPGKDQLIIWNRNTEPSLVVDRLLTSWTYLTTAQIKASAISPREDHWQNEVTQAMEELVTAENTKQEQLKTSTAFQPTDSDSSDWDTDSDSRNPPPLRRVHFPRPDRIHRGHSVHFEDPLESSGIGYHQAKDESNHRGARTFPLTHHYDTWHSRTNPTQNDSKIRLSDRWATEPRGQDYFGYAETLASTEAESQRPPLPSHIRDRGIKKEFSDLWSQGPLLSDSDTTTMTPNPIHLPKRENQRMRDEKARISDDSDEEQNGGTDRKKPSVEIHIHQKEKEIEIDEFTQLLLQQNKDHWKRIAKAEKVREKERAWEARQREAAVAEIARKTAEQALADLGIVQAQGNVAKERDDADEAYKRLIQSYEEQLAIYINGERTSPKTKDRTGDSSVRDSPVQESSVPSRRMTVVAGDHRIDVEEYLKGGPVSPRQSLSSSTNFLLEEFLRSTTKGGSKDQTRTGFKRQRECFSSNRSFGSSRPSLAQSDTSTPHLLQPTVCVSSSSNPVSPGVMELQSSLNEDEILTSLVEPEDGQEEGEVKSTIFWEPPYLPSGSELSQTLSNVGWKPLYLRGSDAGQTHFLGEEPVHVDFFRPTYRPQFGPSTSPHFSDHLIISKGYVEEYALQQLGITYTYMEERGAFGLSPTLSSHDIDVIVSRSFQIREDNFRKLYRKTYSDAPFSYEVSAEAGTHIPSVASTYVSQGSCVSTPASNPESNLKRQPSSIATHSREISSYEPSGDTEVGVGNWDWDQEGNAMTQHTGELLHNCKPVASITSFHFDKPEFPLRQRPKQLKEHID</sequence>
<feature type="compositionally biased region" description="Low complexity" evidence="1">
    <location>
        <begin position="722"/>
        <end position="734"/>
    </location>
</feature>
<feature type="compositionally biased region" description="Polar residues" evidence="1">
    <location>
        <begin position="953"/>
        <end position="976"/>
    </location>
</feature>
<dbReference type="GO" id="GO:0006355">
    <property type="term" value="P:regulation of DNA-templated transcription"/>
    <property type="evidence" value="ECO:0007669"/>
    <property type="project" value="InterPro"/>
</dbReference>
<dbReference type="AlphaFoldDB" id="A0A9P4RAZ9"/>
<dbReference type="EMBL" id="ML996097">
    <property type="protein sequence ID" value="KAF2741440.1"/>
    <property type="molecule type" value="Genomic_DNA"/>
</dbReference>
<proteinExistence type="predicted"/>
<protein>
    <recommendedName>
        <fullName evidence="4">Fungal N-terminal domain-containing protein</fullName>
    </recommendedName>
</protein>
<feature type="region of interest" description="Disordered" evidence="1">
    <location>
        <begin position="953"/>
        <end position="995"/>
    </location>
</feature>
<feature type="compositionally biased region" description="Basic and acidic residues" evidence="1">
    <location>
        <begin position="492"/>
        <end position="508"/>
    </location>
</feature>
<feature type="compositionally biased region" description="Basic and acidic residues" evidence="1">
    <location>
        <begin position="358"/>
        <end position="373"/>
    </location>
</feature>
<dbReference type="InterPro" id="IPR039327">
    <property type="entry name" value="CON7-like"/>
</dbReference>
<evidence type="ECO:0000256" key="1">
    <source>
        <dbReference type="SAM" id="MobiDB-lite"/>
    </source>
</evidence>
<feature type="region of interest" description="Disordered" evidence="1">
    <location>
        <begin position="472"/>
        <end position="525"/>
    </location>
</feature>
<feature type="region of interest" description="Disordered" evidence="1">
    <location>
        <begin position="703"/>
        <end position="742"/>
    </location>
</feature>
<accession>A0A9P4RAZ9</accession>
<evidence type="ECO:0008006" key="4">
    <source>
        <dbReference type="Google" id="ProtNLM"/>
    </source>
</evidence>
<evidence type="ECO:0000313" key="2">
    <source>
        <dbReference type="EMBL" id="KAF2741440.1"/>
    </source>
</evidence>
<dbReference type="OrthoDB" id="3045089at2759"/>
<feature type="compositionally biased region" description="Basic and acidic residues" evidence="1">
    <location>
        <begin position="633"/>
        <end position="646"/>
    </location>
</feature>
<evidence type="ECO:0000313" key="3">
    <source>
        <dbReference type="Proteomes" id="UP000799444"/>
    </source>
</evidence>
<feature type="region of interest" description="Disordered" evidence="1">
    <location>
        <begin position="318"/>
        <end position="395"/>
    </location>
</feature>
<name>A0A9P4RAZ9_9PLEO</name>
<dbReference type="Proteomes" id="UP000799444">
    <property type="component" value="Unassembled WGS sequence"/>
</dbReference>